<feature type="chain" id="PRO_5043036867" description="SXP/RAL-2 family protein Ani s 5-like cation-binding domain-containing protein" evidence="1">
    <location>
        <begin position="18"/>
        <end position="121"/>
    </location>
</feature>
<organism evidence="2 3">
    <name type="scientific">Pristionchus mayeri</name>
    <dbReference type="NCBI Taxonomy" id="1317129"/>
    <lineage>
        <taxon>Eukaryota</taxon>
        <taxon>Metazoa</taxon>
        <taxon>Ecdysozoa</taxon>
        <taxon>Nematoda</taxon>
        <taxon>Chromadorea</taxon>
        <taxon>Rhabditida</taxon>
        <taxon>Rhabditina</taxon>
        <taxon>Diplogasteromorpha</taxon>
        <taxon>Diplogasteroidea</taxon>
        <taxon>Neodiplogasteridae</taxon>
        <taxon>Pristionchus</taxon>
    </lineage>
</organism>
<dbReference type="Proteomes" id="UP001328107">
    <property type="component" value="Unassembled WGS sequence"/>
</dbReference>
<evidence type="ECO:0000256" key="1">
    <source>
        <dbReference type="SAM" id="SignalP"/>
    </source>
</evidence>
<gene>
    <name evidence="2" type="ORF">PMAYCL1PPCAC_07049</name>
</gene>
<dbReference type="EMBL" id="BTRK01000002">
    <property type="protein sequence ID" value="GMR36854.1"/>
    <property type="molecule type" value="Genomic_DNA"/>
</dbReference>
<protein>
    <recommendedName>
        <fullName evidence="4">SXP/RAL-2 family protein Ani s 5-like cation-binding domain-containing protein</fullName>
    </recommendedName>
</protein>
<evidence type="ECO:0000313" key="2">
    <source>
        <dbReference type="EMBL" id="GMR36854.1"/>
    </source>
</evidence>
<sequence length="121" mass="13767">IFIFFLFLVFCSTSVTADWWDDFTAGVSEKLKFRGGRVEEELIPFSSAANWVKETAGPAVREKFNSVKETLQDPETHKQAKEWINEKAEAASEFAQTEILPELKKIYEAATAETTTNKQKK</sequence>
<feature type="non-terminal residue" evidence="2">
    <location>
        <position position="121"/>
    </location>
</feature>
<comment type="caution">
    <text evidence="2">The sequence shown here is derived from an EMBL/GenBank/DDBJ whole genome shotgun (WGS) entry which is preliminary data.</text>
</comment>
<evidence type="ECO:0000313" key="3">
    <source>
        <dbReference type="Proteomes" id="UP001328107"/>
    </source>
</evidence>
<feature type="signal peptide" evidence="1">
    <location>
        <begin position="1"/>
        <end position="17"/>
    </location>
</feature>
<proteinExistence type="predicted"/>
<accession>A0AAN4ZC33</accession>
<keyword evidence="3" id="KW-1185">Reference proteome</keyword>
<dbReference type="AlphaFoldDB" id="A0AAN4ZC33"/>
<name>A0AAN4ZC33_9BILA</name>
<feature type="non-terminal residue" evidence="2">
    <location>
        <position position="1"/>
    </location>
</feature>
<keyword evidence="1" id="KW-0732">Signal</keyword>
<reference evidence="3" key="1">
    <citation type="submission" date="2022-10" db="EMBL/GenBank/DDBJ databases">
        <title>Genome assembly of Pristionchus species.</title>
        <authorList>
            <person name="Yoshida K."/>
            <person name="Sommer R.J."/>
        </authorList>
    </citation>
    <scope>NUCLEOTIDE SEQUENCE [LARGE SCALE GENOMIC DNA]</scope>
    <source>
        <strain evidence="3">RS5460</strain>
    </source>
</reference>
<evidence type="ECO:0008006" key="4">
    <source>
        <dbReference type="Google" id="ProtNLM"/>
    </source>
</evidence>